<keyword evidence="3" id="KW-1185">Reference proteome</keyword>
<proteinExistence type="predicted"/>
<evidence type="ECO:0000256" key="1">
    <source>
        <dbReference type="SAM" id="MobiDB-lite"/>
    </source>
</evidence>
<protein>
    <submittedName>
        <fullName evidence="2">Uncharacterized protein</fullName>
    </submittedName>
</protein>
<feature type="compositionally biased region" description="Low complexity" evidence="1">
    <location>
        <begin position="178"/>
        <end position="189"/>
    </location>
</feature>
<feature type="region of interest" description="Disordered" evidence="1">
    <location>
        <begin position="161"/>
        <end position="228"/>
    </location>
</feature>
<reference evidence="2 3" key="1">
    <citation type="journal article" date="2015" name="Proc. Natl. Acad. Sci. U.S.A.">
        <title>The resurrection genome of Boea hygrometrica: A blueprint for survival of dehydration.</title>
        <authorList>
            <person name="Xiao L."/>
            <person name="Yang G."/>
            <person name="Zhang L."/>
            <person name="Yang X."/>
            <person name="Zhao S."/>
            <person name="Ji Z."/>
            <person name="Zhou Q."/>
            <person name="Hu M."/>
            <person name="Wang Y."/>
            <person name="Chen M."/>
            <person name="Xu Y."/>
            <person name="Jin H."/>
            <person name="Xiao X."/>
            <person name="Hu G."/>
            <person name="Bao F."/>
            <person name="Hu Y."/>
            <person name="Wan P."/>
            <person name="Li L."/>
            <person name="Deng X."/>
            <person name="Kuang T."/>
            <person name="Xiang C."/>
            <person name="Zhu J.K."/>
            <person name="Oliver M.J."/>
            <person name="He Y."/>
        </authorList>
    </citation>
    <scope>NUCLEOTIDE SEQUENCE [LARGE SCALE GENOMIC DNA]</scope>
    <source>
        <strain evidence="3">cv. XS01</strain>
    </source>
</reference>
<accession>A0A2Z7AK10</accession>
<evidence type="ECO:0000313" key="3">
    <source>
        <dbReference type="Proteomes" id="UP000250235"/>
    </source>
</evidence>
<dbReference type="AlphaFoldDB" id="A0A2Z7AK10"/>
<gene>
    <name evidence="2" type="ORF">F511_11642</name>
</gene>
<dbReference type="EMBL" id="KV014454">
    <property type="protein sequence ID" value="KZV22114.1"/>
    <property type="molecule type" value="Genomic_DNA"/>
</dbReference>
<organism evidence="2 3">
    <name type="scientific">Dorcoceras hygrometricum</name>
    <dbReference type="NCBI Taxonomy" id="472368"/>
    <lineage>
        <taxon>Eukaryota</taxon>
        <taxon>Viridiplantae</taxon>
        <taxon>Streptophyta</taxon>
        <taxon>Embryophyta</taxon>
        <taxon>Tracheophyta</taxon>
        <taxon>Spermatophyta</taxon>
        <taxon>Magnoliopsida</taxon>
        <taxon>eudicotyledons</taxon>
        <taxon>Gunneridae</taxon>
        <taxon>Pentapetalae</taxon>
        <taxon>asterids</taxon>
        <taxon>lamiids</taxon>
        <taxon>Lamiales</taxon>
        <taxon>Gesneriaceae</taxon>
        <taxon>Didymocarpoideae</taxon>
        <taxon>Trichosporeae</taxon>
        <taxon>Loxocarpinae</taxon>
        <taxon>Dorcoceras</taxon>
    </lineage>
</organism>
<dbReference type="Proteomes" id="UP000250235">
    <property type="component" value="Unassembled WGS sequence"/>
</dbReference>
<sequence length="228" mass="25152">MNLGIGEPDTHLYLVHIEDNLKVEDFSSYQGVFGSSSGWGSQGSPDWQTGDALSIDAAVLLTGVLEGEYIVYDQWELTKEGDRDHIGKLNGRVRRQATLLRRQATLISTVHSDLINGQEELSLGSWFSPENTTRPQSHHFISGPDDRYTYSYTSILRLGLTTGDTPDAPHNHLGTREPSTSPSALPTSSKARATKEHARSSGVLTEALRPSRESRLGRRPSIYVTEMS</sequence>
<name>A0A2Z7AK10_9LAMI</name>
<evidence type="ECO:0000313" key="2">
    <source>
        <dbReference type="EMBL" id="KZV22114.1"/>
    </source>
</evidence>